<dbReference type="SUPFAM" id="SSF56112">
    <property type="entry name" value="Protein kinase-like (PK-like)"/>
    <property type="match status" value="1"/>
</dbReference>
<dbReference type="EMBL" id="KZ824910">
    <property type="protein sequence ID" value="RAH75788.1"/>
    <property type="molecule type" value="Genomic_DNA"/>
</dbReference>
<dbReference type="PROSITE" id="PS50011">
    <property type="entry name" value="PROTEIN_KINASE_DOM"/>
    <property type="match status" value="1"/>
</dbReference>
<dbReference type="AlphaFoldDB" id="A0A8T8WJ21"/>
<proteinExistence type="predicted"/>
<keyword evidence="1" id="KW-1133">Transmembrane helix</keyword>
<protein>
    <recommendedName>
        <fullName evidence="2">Protein kinase domain-containing protein</fullName>
    </recommendedName>
</protein>
<dbReference type="GO" id="GO:0005524">
    <property type="term" value="F:ATP binding"/>
    <property type="evidence" value="ECO:0007669"/>
    <property type="project" value="InterPro"/>
</dbReference>
<dbReference type="RefSeq" id="XP_025521682.1">
    <property type="nucleotide sequence ID" value="XM_025674834.1"/>
</dbReference>
<feature type="transmembrane region" description="Helical" evidence="1">
    <location>
        <begin position="432"/>
        <end position="450"/>
    </location>
</feature>
<feature type="domain" description="Protein kinase" evidence="2">
    <location>
        <begin position="221"/>
        <end position="451"/>
    </location>
</feature>
<keyword evidence="4" id="KW-1185">Reference proteome</keyword>
<name>A0A8T8WJ21_ASPJA</name>
<keyword evidence="1" id="KW-0812">Transmembrane</keyword>
<gene>
    <name evidence="3" type="ORF">BO86DRAFT_414364</name>
</gene>
<dbReference type="InterPro" id="IPR011009">
    <property type="entry name" value="Kinase-like_dom_sf"/>
</dbReference>
<reference evidence="3 4" key="1">
    <citation type="submission" date="2018-02" db="EMBL/GenBank/DDBJ databases">
        <title>The genomes of Aspergillus section Nigri reveals drivers in fungal speciation.</title>
        <authorList>
            <consortium name="DOE Joint Genome Institute"/>
            <person name="Vesth T.C."/>
            <person name="Nybo J."/>
            <person name="Theobald S."/>
            <person name="Brandl J."/>
            <person name="Frisvad J.C."/>
            <person name="Nielsen K.F."/>
            <person name="Lyhne E.K."/>
            <person name="Kogle M.E."/>
            <person name="Kuo A."/>
            <person name="Riley R."/>
            <person name="Clum A."/>
            <person name="Nolan M."/>
            <person name="Lipzen A."/>
            <person name="Salamov A."/>
            <person name="Henrissat B."/>
            <person name="Wiebenga A."/>
            <person name="De vries R.P."/>
            <person name="Grigoriev I.V."/>
            <person name="Mortensen U.H."/>
            <person name="Andersen M.R."/>
            <person name="Baker S.E."/>
        </authorList>
    </citation>
    <scope>NUCLEOTIDE SEQUENCE [LARGE SCALE GENOMIC DNA]</scope>
    <source>
        <strain evidence="3 4">CBS 114.51</strain>
    </source>
</reference>
<evidence type="ECO:0000313" key="4">
    <source>
        <dbReference type="Proteomes" id="UP000249497"/>
    </source>
</evidence>
<dbReference type="Proteomes" id="UP000249497">
    <property type="component" value="Unassembled WGS sequence"/>
</dbReference>
<evidence type="ECO:0000256" key="1">
    <source>
        <dbReference type="SAM" id="Phobius"/>
    </source>
</evidence>
<dbReference type="Pfam" id="PF06293">
    <property type="entry name" value="Kdo"/>
    <property type="match status" value="1"/>
</dbReference>
<evidence type="ECO:0000259" key="2">
    <source>
        <dbReference type="PROSITE" id="PS50011"/>
    </source>
</evidence>
<dbReference type="Gene3D" id="1.10.510.10">
    <property type="entry name" value="Transferase(Phosphotransferase) domain 1"/>
    <property type="match status" value="1"/>
</dbReference>
<evidence type="ECO:0000313" key="3">
    <source>
        <dbReference type="EMBL" id="RAH75788.1"/>
    </source>
</evidence>
<dbReference type="InterPro" id="IPR000719">
    <property type="entry name" value="Prot_kinase_dom"/>
</dbReference>
<organism evidence="3 4">
    <name type="scientific">Aspergillus japonicus CBS 114.51</name>
    <dbReference type="NCBI Taxonomy" id="1448312"/>
    <lineage>
        <taxon>Eukaryota</taxon>
        <taxon>Fungi</taxon>
        <taxon>Dikarya</taxon>
        <taxon>Ascomycota</taxon>
        <taxon>Pezizomycotina</taxon>
        <taxon>Eurotiomycetes</taxon>
        <taxon>Eurotiomycetidae</taxon>
        <taxon>Eurotiales</taxon>
        <taxon>Aspergillaceae</taxon>
        <taxon>Aspergillus</taxon>
        <taxon>Aspergillus subgen. Circumdati</taxon>
    </lineage>
</organism>
<accession>A0A8T8WJ21</accession>
<dbReference type="GO" id="GO:0004672">
    <property type="term" value="F:protein kinase activity"/>
    <property type="evidence" value="ECO:0007669"/>
    <property type="project" value="InterPro"/>
</dbReference>
<dbReference type="GeneID" id="37178526"/>
<dbReference type="OrthoDB" id="4062651at2759"/>
<keyword evidence="1" id="KW-0472">Membrane</keyword>
<sequence>MVPILQLILIIITRIQYLFCITSLPLVMSQPEVAEHPVTHPAPFQLTVAGFGEKKDWETYHTYLPINPEPKFALAHQRFQLDFSGFGHRAEQGALQAVWVGLMVKDMEGLMETEYLILIDVPTQEPTASAPQNPIVQQCIELYVNQRISELGSLLGSLFLPPVLEEMGPRPDNLESLLARSHLCYRLQPGADDDAVTFEPWATPILNGEIDWTSEILGDILQKVPIFAHSDIESFREIKRRKIYEVVINGKTLIFKFPQVTETLAREVNILRKMADREPGVRVPKVAGIIGVHTSQPGILMTSVPSGMDLSVVLGSDPDISRAERQKWYDQVSEMVRILHRNGCAWGDVKDANILIDENRDAWLIDFEGSRTPDWVDEDLKGTEAGDLQGLKKLREVLKLEAEEVISLQMILKLCSSFLGMCAFLMNSVLWSLDHIPGVFLTGILVLPFVR</sequence>